<dbReference type="Proteomes" id="UP001163115">
    <property type="component" value="Chromosome"/>
</dbReference>
<sequence length="273" mass="31534">MKLDYGTLISISPLELKNGLGIRSPLLREIEALSFPVYQSFLGVLLLDIESYYSGMDKNGPDYFANYSHQEKQAICQIREEYNHLNLEEKEGILPIDIFSYDTKLLNSVTEALSFFLDCRLSYSHEHKGFIAIDGKRADCQVPREIYSLITELILQRNGIFPSKTAIEKPKFKSELAKKLYYRAKEAEQKREKSRDNSASMDLPNILSAVAARHPSLNMLNIWDITVYQLYDQFKRLQNNTLYDIQSMSVAAWGDSKNNFDPSQWYKNLNTEN</sequence>
<dbReference type="EMBL" id="CP113524">
    <property type="protein sequence ID" value="WAJ24793.1"/>
    <property type="molecule type" value="Genomic_DNA"/>
</dbReference>
<reference evidence="1" key="1">
    <citation type="submission" date="2022-11" db="EMBL/GenBank/DDBJ databases">
        <title>Lacrimispora xylanolytica sy1, complete genome.</title>
        <authorList>
            <person name="Choi S."/>
        </authorList>
    </citation>
    <scope>NUCLEOTIDE SEQUENCE</scope>
    <source>
        <strain evidence="1">Sy1</strain>
    </source>
</reference>
<organism evidence="1 2">
    <name type="scientific">Lacrimispora xylanolytica</name>
    <dbReference type="NCBI Taxonomy" id="29375"/>
    <lineage>
        <taxon>Bacteria</taxon>
        <taxon>Bacillati</taxon>
        <taxon>Bacillota</taxon>
        <taxon>Clostridia</taxon>
        <taxon>Lachnospirales</taxon>
        <taxon>Lachnospiraceae</taxon>
        <taxon>Lacrimispora</taxon>
    </lineage>
</organism>
<protein>
    <submittedName>
        <fullName evidence="1">Uncharacterized protein</fullName>
    </submittedName>
</protein>
<evidence type="ECO:0000313" key="2">
    <source>
        <dbReference type="Proteomes" id="UP001163115"/>
    </source>
</evidence>
<proteinExistence type="predicted"/>
<evidence type="ECO:0000313" key="1">
    <source>
        <dbReference type="EMBL" id="WAJ24793.1"/>
    </source>
</evidence>
<dbReference type="RefSeq" id="WP_268115774.1">
    <property type="nucleotide sequence ID" value="NZ_CP113524.1"/>
</dbReference>
<accession>A0ABY7AH60</accession>
<name>A0ABY7AH60_9FIRM</name>
<gene>
    <name evidence="1" type="ORF">OW255_04610</name>
</gene>
<keyword evidence="2" id="KW-1185">Reference proteome</keyword>